<evidence type="ECO:0000313" key="4">
    <source>
        <dbReference type="Proteomes" id="UP000311382"/>
    </source>
</evidence>
<organism evidence="3 4">
    <name type="scientific">Rhodotorula diobovata</name>
    <dbReference type="NCBI Taxonomy" id="5288"/>
    <lineage>
        <taxon>Eukaryota</taxon>
        <taxon>Fungi</taxon>
        <taxon>Dikarya</taxon>
        <taxon>Basidiomycota</taxon>
        <taxon>Pucciniomycotina</taxon>
        <taxon>Microbotryomycetes</taxon>
        <taxon>Sporidiobolales</taxon>
        <taxon>Sporidiobolaceae</taxon>
        <taxon>Rhodotorula</taxon>
    </lineage>
</organism>
<name>A0A5C5FZK6_9BASI</name>
<protein>
    <recommendedName>
        <fullName evidence="5">Secreted protein</fullName>
    </recommendedName>
</protein>
<gene>
    <name evidence="3" type="ORF">DMC30DRAFT_394797</name>
</gene>
<keyword evidence="2" id="KW-0732">Signal</keyword>
<feature type="signal peptide" evidence="2">
    <location>
        <begin position="1"/>
        <end position="19"/>
    </location>
</feature>
<dbReference type="EMBL" id="SOZI01000042">
    <property type="protein sequence ID" value="TNY21514.1"/>
    <property type="molecule type" value="Genomic_DNA"/>
</dbReference>
<evidence type="ECO:0008006" key="5">
    <source>
        <dbReference type="Google" id="ProtNLM"/>
    </source>
</evidence>
<feature type="region of interest" description="Disordered" evidence="1">
    <location>
        <begin position="159"/>
        <end position="180"/>
    </location>
</feature>
<comment type="caution">
    <text evidence="3">The sequence shown here is derived from an EMBL/GenBank/DDBJ whole genome shotgun (WGS) entry which is preliminary data.</text>
</comment>
<feature type="chain" id="PRO_5023020388" description="Secreted protein" evidence="2">
    <location>
        <begin position="20"/>
        <end position="180"/>
    </location>
</feature>
<sequence length="180" mass="18417">MSACFVAPLASLASSLALASSSGAVAVLRGLRGVPAAQAQESCSLLCLSMPRCRVARGPACGSRDCASPALRSPVRLRLRTLLSAHSSAFSGLVSAGACAAASGPLGGAPCDVRARASTPSVLCCRLLSLPPTPAPCHPLGRPCSTPWASCAAPFRPRRVRHRRPRPRRPAKPTPSCASD</sequence>
<dbReference type="AlphaFoldDB" id="A0A5C5FZK6"/>
<feature type="compositionally biased region" description="Basic residues" evidence="1">
    <location>
        <begin position="159"/>
        <end position="171"/>
    </location>
</feature>
<keyword evidence="4" id="KW-1185">Reference proteome</keyword>
<evidence type="ECO:0000313" key="3">
    <source>
        <dbReference type="EMBL" id="TNY21514.1"/>
    </source>
</evidence>
<evidence type="ECO:0000256" key="1">
    <source>
        <dbReference type="SAM" id="MobiDB-lite"/>
    </source>
</evidence>
<evidence type="ECO:0000256" key="2">
    <source>
        <dbReference type="SAM" id="SignalP"/>
    </source>
</evidence>
<proteinExistence type="predicted"/>
<dbReference type="Proteomes" id="UP000311382">
    <property type="component" value="Unassembled WGS sequence"/>
</dbReference>
<accession>A0A5C5FZK6</accession>
<reference evidence="3 4" key="1">
    <citation type="submission" date="2019-03" db="EMBL/GenBank/DDBJ databases">
        <title>Rhodosporidium diobovatum UCD-FST 08-225 genome sequencing, assembly, and annotation.</title>
        <authorList>
            <person name="Fakankun I.U."/>
            <person name="Fristensky B."/>
            <person name="Levin D.B."/>
        </authorList>
    </citation>
    <scope>NUCLEOTIDE SEQUENCE [LARGE SCALE GENOMIC DNA]</scope>
    <source>
        <strain evidence="3 4">UCD-FST 08-225</strain>
    </source>
</reference>